<dbReference type="InterPro" id="IPR054357">
    <property type="entry name" value="MFE-2_N"/>
</dbReference>
<dbReference type="PANTHER" id="PTHR13078">
    <property type="entry name" value="PEROXISOMAL MULTIFUNCTIONAL ENZYME TYPE 2-RELATED"/>
    <property type="match status" value="1"/>
</dbReference>
<evidence type="ECO:0000259" key="4">
    <source>
        <dbReference type="Pfam" id="PF22622"/>
    </source>
</evidence>
<dbReference type="GO" id="GO:0044594">
    <property type="term" value="F:17-beta-hydroxysteroid dehydrogenase (NAD+) activity"/>
    <property type="evidence" value="ECO:0007669"/>
    <property type="project" value="TreeGrafter"/>
</dbReference>
<evidence type="ECO:0000259" key="3">
    <source>
        <dbReference type="Pfam" id="PF01575"/>
    </source>
</evidence>
<dbReference type="RefSeq" id="WP_163797331.1">
    <property type="nucleotide sequence ID" value="NZ_AP022588.1"/>
</dbReference>
<dbReference type="GO" id="GO:0003857">
    <property type="term" value="F:(3S)-3-hydroxyacyl-CoA dehydrogenase (NAD+) activity"/>
    <property type="evidence" value="ECO:0007669"/>
    <property type="project" value="TreeGrafter"/>
</dbReference>
<dbReference type="Gene3D" id="3.10.129.10">
    <property type="entry name" value="Hotdog Thioesterase"/>
    <property type="match status" value="2"/>
</dbReference>
<dbReference type="Pfam" id="PF22622">
    <property type="entry name" value="MFE-2_hydrat-2_N"/>
    <property type="match status" value="1"/>
</dbReference>
<evidence type="ECO:0000256" key="1">
    <source>
        <dbReference type="ARBA" id="ARBA00005254"/>
    </source>
</evidence>
<proteinExistence type="inferred from homology"/>
<dbReference type="InterPro" id="IPR029069">
    <property type="entry name" value="HotDog_dom_sf"/>
</dbReference>
<dbReference type="GO" id="GO:0004300">
    <property type="term" value="F:enoyl-CoA hydratase activity"/>
    <property type="evidence" value="ECO:0007669"/>
    <property type="project" value="TreeGrafter"/>
</dbReference>
<protein>
    <submittedName>
        <fullName evidence="5">3-hydroxyacyl-thioester dehydratase HtdY</fullName>
    </submittedName>
</protein>
<evidence type="ECO:0000313" key="5">
    <source>
        <dbReference type="EMBL" id="BBY28430.1"/>
    </source>
</evidence>
<dbReference type="SUPFAM" id="SSF54637">
    <property type="entry name" value="Thioesterase/thiol ester dehydrase-isomerase"/>
    <property type="match status" value="2"/>
</dbReference>
<organism evidence="5 6">
    <name type="scientific">Mycolicibacterium sediminis</name>
    <dbReference type="NCBI Taxonomy" id="1286180"/>
    <lineage>
        <taxon>Bacteria</taxon>
        <taxon>Bacillati</taxon>
        <taxon>Actinomycetota</taxon>
        <taxon>Actinomycetes</taxon>
        <taxon>Mycobacteriales</taxon>
        <taxon>Mycobacteriaceae</taxon>
        <taxon>Mycolicibacterium</taxon>
    </lineage>
</organism>
<dbReference type="Pfam" id="PF01575">
    <property type="entry name" value="MaoC_dehydratas"/>
    <property type="match status" value="1"/>
</dbReference>
<feature type="domain" description="MaoC-like" evidence="3">
    <location>
        <begin position="161"/>
        <end position="258"/>
    </location>
</feature>
<dbReference type="AlphaFoldDB" id="A0A7I7QQX6"/>
<dbReference type="KEGG" id="msei:MSEDJ_25260"/>
<evidence type="ECO:0000313" key="6">
    <source>
        <dbReference type="Proteomes" id="UP000467193"/>
    </source>
</evidence>
<feature type="domain" description="Peroxisomal multifunctional enzyme type 2-like N-terminal" evidence="4">
    <location>
        <begin position="17"/>
        <end position="143"/>
    </location>
</feature>
<dbReference type="PANTHER" id="PTHR13078:SF56">
    <property type="entry name" value="PEROXISOMAL MULTIFUNCTIONAL ENZYME TYPE 2"/>
    <property type="match status" value="1"/>
</dbReference>
<feature type="region of interest" description="Disordered" evidence="2">
    <location>
        <begin position="143"/>
        <end position="169"/>
    </location>
</feature>
<dbReference type="CDD" id="cd03448">
    <property type="entry name" value="HDE_HSD"/>
    <property type="match status" value="1"/>
</dbReference>
<dbReference type="InterPro" id="IPR002539">
    <property type="entry name" value="MaoC-like_dom"/>
</dbReference>
<dbReference type="GO" id="GO:0006635">
    <property type="term" value="P:fatty acid beta-oxidation"/>
    <property type="evidence" value="ECO:0007669"/>
    <property type="project" value="TreeGrafter"/>
</dbReference>
<gene>
    <name evidence="5" type="primary">htdY</name>
    <name evidence="5" type="ORF">MSEDJ_25260</name>
</gene>
<sequence length="289" mass="30504">MPINPDAIGATTEPQPYEWTDRDTLLYALGVGAGVGDLAFTTENSHDIPQQVLPTYAVIACPAWGAVGEVGSFNFGMLLHGSQQIRLHAPLPPAGTLNVHSEVVDIQDKGEGKNAILVFKGVGTDPETGDVVAETVSTAVIRGEGGFGGRPGERAPAPEFPDREPDATVALPTTEDQPLIYRLSGDRNPLHSDPWFAQNLAGFPRPILHGLCTYGVAGRVLVAELGGGDATRIRAVGARFTSPVFPGETLTTSVWRTEPGHAVYRTEAAEADGSNARVVLDDGTAEYVD</sequence>
<evidence type="ECO:0000256" key="2">
    <source>
        <dbReference type="SAM" id="MobiDB-lite"/>
    </source>
</evidence>
<comment type="similarity">
    <text evidence="1">Belongs to the enoyl-CoA hydratase/isomerase family.</text>
</comment>
<name>A0A7I7QQX6_9MYCO</name>
<reference evidence="5 6" key="1">
    <citation type="journal article" date="2019" name="Emerg. Microbes Infect.">
        <title>Comprehensive subspecies identification of 175 nontuberculous mycobacteria species based on 7547 genomic profiles.</title>
        <authorList>
            <person name="Matsumoto Y."/>
            <person name="Kinjo T."/>
            <person name="Motooka D."/>
            <person name="Nabeya D."/>
            <person name="Jung N."/>
            <person name="Uechi K."/>
            <person name="Horii T."/>
            <person name="Iida T."/>
            <person name="Fujita J."/>
            <person name="Nakamura S."/>
        </authorList>
    </citation>
    <scope>NUCLEOTIDE SEQUENCE [LARGE SCALE GENOMIC DNA]</scope>
    <source>
        <strain evidence="5 6">JCM 17899</strain>
    </source>
</reference>
<keyword evidence="6" id="KW-1185">Reference proteome</keyword>
<accession>A0A7I7QQX6</accession>
<dbReference type="EMBL" id="AP022588">
    <property type="protein sequence ID" value="BBY28430.1"/>
    <property type="molecule type" value="Genomic_DNA"/>
</dbReference>
<dbReference type="Proteomes" id="UP000467193">
    <property type="component" value="Chromosome"/>
</dbReference>